<keyword evidence="3" id="KW-0503">Monooxygenase</keyword>
<dbReference type="InterPro" id="IPR013107">
    <property type="entry name" value="Acyl-CoA_DH_C"/>
</dbReference>
<reference evidence="3 4" key="1">
    <citation type="journal article" date="2017" name="Int. J. Syst. Evol. Microbiol.">
        <title>Mycobacterium talmoniae sp. nov., a slowly growing mycobacterium isolated from human respiratory samples.</title>
        <authorList>
            <person name="Davidson R.M."/>
            <person name="DeGroote M.A."/>
            <person name="Marola J.L."/>
            <person name="Buss S."/>
            <person name="Jones V."/>
            <person name="McNeil M.R."/>
            <person name="Freifeld A.G."/>
            <person name="Elaine Epperson L."/>
            <person name="Hasan N.A."/>
            <person name="Jackson M."/>
            <person name="Iwen P.C."/>
            <person name="Salfinger M."/>
            <person name="Strong M."/>
        </authorList>
    </citation>
    <scope>NUCLEOTIDE SEQUENCE [LARGE SCALE GENOMIC DNA]</scope>
    <source>
        <strain evidence="3 4">ATCC BAA-2683</strain>
    </source>
</reference>
<dbReference type="Proteomes" id="UP000238296">
    <property type="component" value="Unassembled WGS sequence"/>
</dbReference>
<evidence type="ECO:0000256" key="1">
    <source>
        <dbReference type="ARBA" id="ARBA00023002"/>
    </source>
</evidence>
<accession>A0A2S8BCA2</accession>
<dbReference type="EMBL" id="PPEA01000864">
    <property type="protein sequence ID" value="PQM44290.1"/>
    <property type="molecule type" value="Genomic_DNA"/>
</dbReference>
<evidence type="ECO:0000259" key="2">
    <source>
        <dbReference type="Pfam" id="PF08028"/>
    </source>
</evidence>
<protein>
    <submittedName>
        <fullName evidence="3">Flavin-dependent monooxygenase, oxygenase subunit HsaA</fullName>
        <ecNumber evidence="3">1.14.14.12</ecNumber>
    </submittedName>
</protein>
<feature type="domain" description="Acyl-CoA dehydrogenase C-terminal" evidence="2">
    <location>
        <begin position="10"/>
        <end position="88"/>
    </location>
</feature>
<organism evidence="3 4">
    <name type="scientific">Mycobacterium talmoniae</name>
    <dbReference type="NCBI Taxonomy" id="1858794"/>
    <lineage>
        <taxon>Bacteria</taxon>
        <taxon>Bacillati</taxon>
        <taxon>Actinomycetota</taxon>
        <taxon>Actinomycetes</taxon>
        <taxon>Mycobacteriales</taxon>
        <taxon>Mycobacteriaceae</taxon>
        <taxon>Mycobacterium</taxon>
    </lineage>
</organism>
<gene>
    <name evidence="3" type="primary">hsaA_6</name>
    <name evidence="3" type="ORF">C1Y40_05553</name>
</gene>
<proteinExistence type="predicted"/>
<evidence type="ECO:0000313" key="3">
    <source>
        <dbReference type="EMBL" id="PQM44290.1"/>
    </source>
</evidence>
<comment type="caution">
    <text evidence="3">The sequence shown here is derived from an EMBL/GenBank/DDBJ whole genome shotgun (WGS) entry which is preliminary data.</text>
</comment>
<dbReference type="Pfam" id="PF08028">
    <property type="entry name" value="Acyl-CoA_dh_2"/>
    <property type="match status" value="1"/>
</dbReference>
<dbReference type="Gene3D" id="1.20.140.10">
    <property type="entry name" value="Butyryl-CoA Dehydrogenase, subunit A, domain 3"/>
    <property type="match status" value="1"/>
</dbReference>
<evidence type="ECO:0000313" key="4">
    <source>
        <dbReference type="Proteomes" id="UP000238296"/>
    </source>
</evidence>
<sequence>MSPVALAGADLTLSVLQMRRNLTELMDCARADASPDAALMLRARRDQVLSFERAMNAVRLFIGQSDDDGRAERVWRDVQTARMHVANDVDRVLAVVGEFAFGLPVDEFIL</sequence>
<dbReference type="EC" id="1.14.14.12" evidence="3"/>
<dbReference type="GO" id="GO:0036383">
    <property type="term" value="F:3-hydroxy-9,10-secoandrosta-1,3,5(10)-triene-9,17-dione monooxygenase activity"/>
    <property type="evidence" value="ECO:0007669"/>
    <property type="project" value="UniProtKB-EC"/>
</dbReference>
<name>A0A2S8BCA2_9MYCO</name>
<keyword evidence="1 3" id="KW-0560">Oxidoreductase</keyword>
<dbReference type="AlphaFoldDB" id="A0A2S8BCA2"/>